<organism evidence="1 2">
    <name type="scientific">Dreissena polymorpha</name>
    <name type="common">Zebra mussel</name>
    <name type="synonym">Mytilus polymorpha</name>
    <dbReference type="NCBI Taxonomy" id="45954"/>
    <lineage>
        <taxon>Eukaryota</taxon>
        <taxon>Metazoa</taxon>
        <taxon>Spiralia</taxon>
        <taxon>Lophotrochozoa</taxon>
        <taxon>Mollusca</taxon>
        <taxon>Bivalvia</taxon>
        <taxon>Autobranchia</taxon>
        <taxon>Heteroconchia</taxon>
        <taxon>Euheterodonta</taxon>
        <taxon>Imparidentia</taxon>
        <taxon>Neoheterodontei</taxon>
        <taxon>Myida</taxon>
        <taxon>Dreissenoidea</taxon>
        <taxon>Dreissenidae</taxon>
        <taxon>Dreissena</taxon>
    </lineage>
</organism>
<protein>
    <recommendedName>
        <fullName evidence="3">Integrase zinc-binding domain-containing protein</fullName>
    </recommendedName>
</protein>
<dbReference type="Proteomes" id="UP000828390">
    <property type="component" value="Unassembled WGS sequence"/>
</dbReference>
<reference evidence="1" key="2">
    <citation type="submission" date="2020-11" db="EMBL/GenBank/DDBJ databases">
        <authorList>
            <person name="McCartney M.A."/>
            <person name="Auch B."/>
            <person name="Kono T."/>
            <person name="Mallez S."/>
            <person name="Becker A."/>
            <person name="Gohl D.M."/>
            <person name="Silverstein K.A.T."/>
            <person name="Koren S."/>
            <person name="Bechman K.B."/>
            <person name="Herman A."/>
            <person name="Abrahante J.E."/>
            <person name="Garbe J."/>
        </authorList>
    </citation>
    <scope>NUCLEOTIDE SEQUENCE</scope>
    <source>
        <strain evidence="1">Duluth1</strain>
        <tissue evidence="1">Whole animal</tissue>
    </source>
</reference>
<sequence length="208" mass="23846">MGHCDALSRCTDPKDCNRPDVDMMEPLKCGPCKKCLKRSETMALDRMVSDKIEDKKRAIHDKVKDEEDETKIQPARAFSNCNRNTPGTSRDQAVPENRQPWAAIFSTAEMSQRQQGDAQIRPVIEAKLAGVRPKQDDMLIKSPEIRHYWIIWDTLKIHSVTLYRRFQKKDTGDDRLQLVVPQALRTDVIKQAQDPVTAGHMGIKRTKH</sequence>
<gene>
    <name evidence="1" type="ORF">DPMN_190388</name>
</gene>
<keyword evidence="2" id="KW-1185">Reference proteome</keyword>
<dbReference type="EMBL" id="JAIWYP010000010">
    <property type="protein sequence ID" value="KAH3755690.1"/>
    <property type="molecule type" value="Genomic_DNA"/>
</dbReference>
<proteinExistence type="predicted"/>
<reference evidence="1" key="1">
    <citation type="journal article" date="2019" name="bioRxiv">
        <title>The Genome of the Zebra Mussel, Dreissena polymorpha: A Resource for Invasive Species Research.</title>
        <authorList>
            <person name="McCartney M.A."/>
            <person name="Auch B."/>
            <person name="Kono T."/>
            <person name="Mallez S."/>
            <person name="Zhang Y."/>
            <person name="Obille A."/>
            <person name="Becker A."/>
            <person name="Abrahante J.E."/>
            <person name="Garbe J."/>
            <person name="Badalamenti J.P."/>
            <person name="Herman A."/>
            <person name="Mangelson H."/>
            <person name="Liachko I."/>
            <person name="Sullivan S."/>
            <person name="Sone E.D."/>
            <person name="Koren S."/>
            <person name="Silverstein K.A.T."/>
            <person name="Beckman K.B."/>
            <person name="Gohl D.M."/>
        </authorList>
    </citation>
    <scope>NUCLEOTIDE SEQUENCE</scope>
    <source>
        <strain evidence="1">Duluth1</strain>
        <tissue evidence="1">Whole animal</tissue>
    </source>
</reference>
<dbReference type="AlphaFoldDB" id="A0A9D4DWQ9"/>
<comment type="caution">
    <text evidence="1">The sequence shown here is derived from an EMBL/GenBank/DDBJ whole genome shotgun (WGS) entry which is preliminary data.</text>
</comment>
<evidence type="ECO:0000313" key="2">
    <source>
        <dbReference type="Proteomes" id="UP000828390"/>
    </source>
</evidence>
<evidence type="ECO:0008006" key="3">
    <source>
        <dbReference type="Google" id="ProtNLM"/>
    </source>
</evidence>
<evidence type="ECO:0000313" key="1">
    <source>
        <dbReference type="EMBL" id="KAH3755690.1"/>
    </source>
</evidence>
<name>A0A9D4DWQ9_DREPO</name>
<accession>A0A9D4DWQ9</accession>